<keyword evidence="5 10" id="KW-0328">Glycosyltransferase</keyword>
<dbReference type="Pfam" id="PF01129">
    <property type="entry name" value="ART"/>
    <property type="match status" value="1"/>
</dbReference>
<evidence type="ECO:0000256" key="8">
    <source>
        <dbReference type="ARBA" id="ARBA00023026"/>
    </source>
</evidence>
<dbReference type="GO" id="GO:0016779">
    <property type="term" value="F:nucleotidyltransferase activity"/>
    <property type="evidence" value="ECO:0007669"/>
    <property type="project" value="UniProtKB-KW"/>
</dbReference>
<keyword evidence="12" id="KW-1185">Reference proteome</keyword>
<dbReference type="PANTHER" id="PTHR10339:SF25">
    <property type="entry name" value="SECRETED EXOENZYME S"/>
    <property type="match status" value="1"/>
</dbReference>
<gene>
    <name evidence="11" type="ORF">scyTo_0016195</name>
</gene>
<dbReference type="PRINTS" id="PR00970">
    <property type="entry name" value="RIBTRNSFRASE"/>
</dbReference>
<protein>
    <recommendedName>
        <fullName evidence="10">NAD(P)(+)--arginine ADP-ribosyltransferase</fullName>
        <ecNumber evidence="10">2.4.2.31</ecNumber>
    </recommendedName>
    <alternativeName>
        <fullName evidence="10">Mono(ADP-ribosyl)transferase</fullName>
    </alternativeName>
</protein>
<dbReference type="InterPro" id="IPR050999">
    <property type="entry name" value="ADP-ribosyltransferase_ARG"/>
</dbReference>
<dbReference type="PANTHER" id="PTHR10339">
    <property type="entry name" value="ADP-RIBOSYLTRANSFERASE"/>
    <property type="match status" value="1"/>
</dbReference>
<comment type="caution">
    <text evidence="11">The sequence shown here is derived from an EMBL/GenBank/DDBJ whole genome shotgun (WGS) entry which is preliminary data.</text>
</comment>
<dbReference type="GO" id="GO:0106274">
    <property type="term" value="F:NAD+-protein-arginine ADP-ribosyltransferase activity"/>
    <property type="evidence" value="ECO:0007669"/>
    <property type="project" value="UniProtKB-EC"/>
</dbReference>
<evidence type="ECO:0000256" key="2">
    <source>
        <dbReference type="ARBA" id="ARBA00009558"/>
    </source>
</evidence>
<evidence type="ECO:0000256" key="9">
    <source>
        <dbReference type="ARBA" id="ARBA00047597"/>
    </source>
</evidence>
<dbReference type="AlphaFoldDB" id="A0A401Q4X2"/>
<keyword evidence="10" id="KW-0521">NADP</keyword>
<accession>A0A401Q4X2</accession>
<reference evidence="11 12" key="1">
    <citation type="journal article" date="2018" name="Nat. Ecol. Evol.">
        <title>Shark genomes provide insights into elasmobranch evolution and the origin of vertebrates.</title>
        <authorList>
            <person name="Hara Y"/>
            <person name="Yamaguchi K"/>
            <person name="Onimaru K"/>
            <person name="Kadota M"/>
            <person name="Koyanagi M"/>
            <person name="Keeley SD"/>
            <person name="Tatsumi K"/>
            <person name="Tanaka K"/>
            <person name="Motone F"/>
            <person name="Kageyama Y"/>
            <person name="Nozu R"/>
            <person name="Adachi N"/>
            <person name="Nishimura O"/>
            <person name="Nakagawa R"/>
            <person name="Tanegashima C"/>
            <person name="Kiyatake I"/>
            <person name="Matsumoto R"/>
            <person name="Murakumo K"/>
            <person name="Nishida K"/>
            <person name="Terakita A"/>
            <person name="Kuratani S"/>
            <person name="Sato K"/>
            <person name="Hyodo S Kuraku.S."/>
        </authorList>
    </citation>
    <scope>NUCLEOTIDE SEQUENCE [LARGE SCALE GENOMIC DNA]</scope>
</reference>
<name>A0A401Q4X2_SCYTO</name>
<proteinExistence type="inferred from homology"/>
<evidence type="ECO:0000256" key="4">
    <source>
        <dbReference type="ARBA" id="ARBA00022656"/>
    </source>
</evidence>
<dbReference type="EMBL" id="BFAA01009643">
    <property type="protein sequence ID" value="GCB80418.1"/>
    <property type="molecule type" value="Genomic_DNA"/>
</dbReference>
<evidence type="ECO:0000256" key="10">
    <source>
        <dbReference type="RuleBase" id="RU361228"/>
    </source>
</evidence>
<dbReference type="Proteomes" id="UP000288216">
    <property type="component" value="Unassembled WGS sequence"/>
</dbReference>
<keyword evidence="8" id="KW-0843">Virulence</keyword>
<comment type="catalytic activity">
    <reaction evidence="9 10">
        <text>L-arginyl-[protein] + NAD(+) = N(omega)-(ADP-D-ribosyl)-L-arginyl-[protein] + nicotinamide + H(+)</text>
        <dbReference type="Rhea" id="RHEA:19149"/>
        <dbReference type="Rhea" id="RHEA-COMP:10532"/>
        <dbReference type="Rhea" id="RHEA-COMP:15087"/>
        <dbReference type="ChEBI" id="CHEBI:15378"/>
        <dbReference type="ChEBI" id="CHEBI:17154"/>
        <dbReference type="ChEBI" id="CHEBI:29965"/>
        <dbReference type="ChEBI" id="CHEBI:57540"/>
        <dbReference type="ChEBI" id="CHEBI:142554"/>
        <dbReference type="EC" id="2.4.2.31"/>
    </reaction>
</comment>
<evidence type="ECO:0000256" key="7">
    <source>
        <dbReference type="ARBA" id="ARBA00022695"/>
    </source>
</evidence>
<organism evidence="11 12">
    <name type="scientific">Scyliorhinus torazame</name>
    <name type="common">Cloudy catshark</name>
    <name type="synonym">Catulus torazame</name>
    <dbReference type="NCBI Taxonomy" id="75743"/>
    <lineage>
        <taxon>Eukaryota</taxon>
        <taxon>Metazoa</taxon>
        <taxon>Chordata</taxon>
        <taxon>Craniata</taxon>
        <taxon>Vertebrata</taxon>
        <taxon>Chondrichthyes</taxon>
        <taxon>Elasmobranchii</taxon>
        <taxon>Galeomorphii</taxon>
        <taxon>Galeoidea</taxon>
        <taxon>Carcharhiniformes</taxon>
        <taxon>Scyliorhinidae</taxon>
        <taxon>Scyliorhinus</taxon>
    </lineage>
</organism>
<dbReference type="InterPro" id="IPR000768">
    <property type="entry name" value="ART"/>
</dbReference>
<keyword evidence="10" id="KW-0520">NAD</keyword>
<keyword evidence="7" id="KW-0548">Nucleotidyltransferase</keyword>
<evidence type="ECO:0000256" key="1">
    <source>
        <dbReference type="ARBA" id="ARBA00004613"/>
    </source>
</evidence>
<dbReference type="OMA" id="NAAMEWR"/>
<dbReference type="Gene3D" id="3.90.176.10">
    <property type="entry name" value="Toxin ADP-ribosyltransferase, Chain A, domain 1"/>
    <property type="match status" value="1"/>
</dbReference>
<evidence type="ECO:0000256" key="3">
    <source>
        <dbReference type="ARBA" id="ARBA00022525"/>
    </source>
</evidence>
<dbReference type="PROSITE" id="PS51996">
    <property type="entry name" value="TR_MART"/>
    <property type="match status" value="1"/>
</dbReference>
<comment type="similarity">
    <text evidence="2 10">Belongs to the Arg-specific ADP-ribosyltransferase family.</text>
</comment>
<dbReference type="GO" id="GO:0005576">
    <property type="term" value="C:extracellular region"/>
    <property type="evidence" value="ECO:0007669"/>
    <property type="project" value="UniProtKB-SubCell"/>
</dbReference>
<dbReference type="EC" id="2.4.2.31" evidence="10"/>
<keyword evidence="4" id="KW-0800">Toxin</keyword>
<dbReference type="OrthoDB" id="423533at2759"/>
<keyword evidence="3" id="KW-0964">Secreted</keyword>
<dbReference type="SUPFAM" id="SSF56399">
    <property type="entry name" value="ADP-ribosylation"/>
    <property type="match status" value="1"/>
</dbReference>
<evidence type="ECO:0000313" key="11">
    <source>
        <dbReference type="EMBL" id="GCB80418.1"/>
    </source>
</evidence>
<dbReference type="GO" id="GO:0003950">
    <property type="term" value="F:NAD+ poly-ADP-ribosyltransferase activity"/>
    <property type="evidence" value="ECO:0007669"/>
    <property type="project" value="TreeGrafter"/>
</dbReference>
<evidence type="ECO:0000313" key="12">
    <source>
        <dbReference type="Proteomes" id="UP000288216"/>
    </source>
</evidence>
<sequence length="288" mass="32547">MPFILLCFTYEELSVASVSEMNNVIHLGMMESSAAYIFIQSDESDKIAIENIKHNRENNTFADIWRNAEEKMNCTIPRGLRKEYMLAVYAYTAQYPVGNPFNKIFNEEVRKYGATDEIYAKKFKFKSFQYLLTVALQKLKDDSTKSAVMSYRGIRIEAEGAEGSEMRFGSFTSSSFSKDVALRFINKTTKSNTLFEIRTLYGANITQCSRFPGQKEVLIPPYEMFRVGKSSSGKYGKSISLMGQRKQGIRVKLEMGKDGEVIVVPCKGSDISASRSLWILAALISITI</sequence>
<comment type="subcellular location">
    <subcellularLocation>
        <location evidence="1">Secreted</location>
    </subcellularLocation>
</comment>
<keyword evidence="6 10" id="KW-0808">Transferase</keyword>
<dbReference type="STRING" id="75743.A0A401Q4X2"/>
<evidence type="ECO:0000256" key="5">
    <source>
        <dbReference type="ARBA" id="ARBA00022676"/>
    </source>
</evidence>
<evidence type="ECO:0000256" key="6">
    <source>
        <dbReference type="ARBA" id="ARBA00022679"/>
    </source>
</evidence>
<dbReference type="GO" id="GO:0090729">
    <property type="term" value="F:toxin activity"/>
    <property type="evidence" value="ECO:0007669"/>
    <property type="project" value="UniProtKB-KW"/>
</dbReference>